<sequence>MFGIGAQLAQAQEVILYKESKDSKLGVTFYRRDPQEGGVPEAAIISRLGATGPAVGKLFVGERIMSVQGQDVQGPLHAARLLRESEGYLKIKKLPKRADFDAKYEEYAQIEAENARKAIEAAQPGQAPQATPRTDAATPRGPGAGAPGPLLTGLKVINGPGAPSSSAPAPTPPPGGLNIAAGFANFMQGAEQNFGQLSARAKSVFESVAEAIPTEENRLKKELRAKNRAATRIQKCFRAYKARGQFHEERGASLMLQAAVRRRQAQAELKLKKDNLRQWAATKIQSGARHMIYRKKKSKAEERKRQKESSIMGQMGKMARSLSFTKRNQKKESSTPRASDAAPPAASEPAAEGTLGKMARSLSFTRRTKKPEAAAEAGAQNV</sequence>
<feature type="region of interest" description="Disordered" evidence="1">
    <location>
        <begin position="291"/>
        <end position="382"/>
    </location>
</feature>
<organism evidence="3 4">
    <name type="scientific">Chrysochromulina tobinii</name>
    <dbReference type="NCBI Taxonomy" id="1460289"/>
    <lineage>
        <taxon>Eukaryota</taxon>
        <taxon>Haptista</taxon>
        <taxon>Haptophyta</taxon>
        <taxon>Prymnesiophyceae</taxon>
        <taxon>Prymnesiales</taxon>
        <taxon>Chrysochromulinaceae</taxon>
        <taxon>Chrysochromulina</taxon>
    </lineage>
</organism>
<evidence type="ECO:0000313" key="3">
    <source>
        <dbReference type="EMBL" id="KOO32488.1"/>
    </source>
</evidence>
<gene>
    <name evidence="3" type="ORF">Ctob_004816</name>
</gene>
<dbReference type="InterPro" id="IPR036034">
    <property type="entry name" value="PDZ_sf"/>
</dbReference>
<dbReference type="Proteomes" id="UP000037460">
    <property type="component" value="Unassembled WGS sequence"/>
</dbReference>
<feature type="region of interest" description="Disordered" evidence="1">
    <location>
        <begin position="120"/>
        <end position="176"/>
    </location>
</feature>
<reference evidence="4" key="1">
    <citation type="journal article" date="2015" name="PLoS Genet.">
        <title>Genome Sequence and Transcriptome Analyses of Chrysochromulina tobin: Metabolic Tools for Enhanced Algal Fitness in the Prominent Order Prymnesiales (Haptophyceae).</title>
        <authorList>
            <person name="Hovde B.T."/>
            <person name="Deodato C.R."/>
            <person name="Hunsperger H.M."/>
            <person name="Ryken S.A."/>
            <person name="Yost W."/>
            <person name="Jha R.K."/>
            <person name="Patterson J."/>
            <person name="Monnat R.J. Jr."/>
            <person name="Barlow S.B."/>
            <person name="Starkenburg S.R."/>
            <person name="Cattolico R.A."/>
        </authorList>
    </citation>
    <scope>NUCLEOTIDE SEQUENCE</scope>
    <source>
        <strain evidence="4">CCMP291</strain>
    </source>
</reference>
<dbReference type="EMBL" id="JWZX01001759">
    <property type="protein sequence ID" value="KOO32488.1"/>
    <property type="molecule type" value="Genomic_DNA"/>
</dbReference>
<dbReference type="PROSITE" id="PS50106">
    <property type="entry name" value="PDZ"/>
    <property type="match status" value="1"/>
</dbReference>
<comment type="caution">
    <text evidence="3">The sequence shown here is derived from an EMBL/GenBank/DDBJ whole genome shotgun (WGS) entry which is preliminary data.</text>
</comment>
<dbReference type="CDD" id="cd00136">
    <property type="entry name" value="PDZ_canonical"/>
    <property type="match status" value="1"/>
</dbReference>
<evidence type="ECO:0000259" key="2">
    <source>
        <dbReference type="PROSITE" id="PS50106"/>
    </source>
</evidence>
<evidence type="ECO:0000313" key="4">
    <source>
        <dbReference type="Proteomes" id="UP000037460"/>
    </source>
</evidence>
<dbReference type="AlphaFoldDB" id="A0A0M0K291"/>
<dbReference type="SMART" id="SM00015">
    <property type="entry name" value="IQ"/>
    <property type="match status" value="2"/>
</dbReference>
<dbReference type="CDD" id="cd23767">
    <property type="entry name" value="IQCD"/>
    <property type="match status" value="1"/>
</dbReference>
<keyword evidence="4" id="KW-1185">Reference proteome</keyword>
<feature type="compositionally biased region" description="Low complexity" evidence="1">
    <location>
        <begin position="335"/>
        <end position="351"/>
    </location>
</feature>
<feature type="compositionally biased region" description="Low complexity" evidence="1">
    <location>
        <begin position="121"/>
        <end position="168"/>
    </location>
</feature>
<dbReference type="SUPFAM" id="SSF50156">
    <property type="entry name" value="PDZ domain-like"/>
    <property type="match status" value="1"/>
</dbReference>
<dbReference type="Pfam" id="PF00612">
    <property type="entry name" value="IQ"/>
    <property type="match status" value="2"/>
</dbReference>
<accession>A0A0M0K291</accession>
<dbReference type="PROSITE" id="PS50096">
    <property type="entry name" value="IQ"/>
    <property type="match status" value="2"/>
</dbReference>
<proteinExistence type="predicted"/>
<dbReference type="InterPro" id="IPR001478">
    <property type="entry name" value="PDZ"/>
</dbReference>
<dbReference type="InterPro" id="IPR000048">
    <property type="entry name" value="IQ_motif_EF-hand-BS"/>
</dbReference>
<feature type="domain" description="PDZ" evidence="2">
    <location>
        <begin position="13"/>
        <end position="97"/>
    </location>
</feature>
<feature type="compositionally biased region" description="Basic and acidic residues" evidence="1">
    <location>
        <begin position="299"/>
        <end position="308"/>
    </location>
</feature>
<dbReference type="Gene3D" id="1.20.5.190">
    <property type="match status" value="1"/>
</dbReference>
<dbReference type="Gene3D" id="2.30.42.10">
    <property type="match status" value="1"/>
</dbReference>
<name>A0A0M0K291_9EUKA</name>
<protein>
    <recommendedName>
        <fullName evidence="2">PDZ domain-containing protein</fullName>
    </recommendedName>
</protein>
<evidence type="ECO:0000256" key="1">
    <source>
        <dbReference type="SAM" id="MobiDB-lite"/>
    </source>
</evidence>